<proteinExistence type="predicted"/>
<dbReference type="Gene3D" id="3.40.50.150">
    <property type="entry name" value="Vaccinia Virus protein VP39"/>
    <property type="match status" value="1"/>
</dbReference>
<dbReference type="RefSeq" id="WP_186917544.1">
    <property type="nucleotide sequence ID" value="NZ_JACOFZ010000008.1"/>
</dbReference>
<dbReference type="GO" id="GO:0032259">
    <property type="term" value="P:methylation"/>
    <property type="evidence" value="ECO:0007669"/>
    <property type="project" value="UniProtKB-KW"/>
</dbReference>
<keyword evidence="1" id="KW-0808">Transferase</keyword>
<protein>
    <submittedName>
        <fullName evidence="1">Class I SAM-dependent methyltransferase</fullName>
    </submittedName>
</protein>
<evidence type="ECO:0000313" key="2">
    <source>
        <dbReference type="Proteomes" id="UP000627446"/>
    </source>
</evidence>
<dbReference type="Proteomes" id="UP000627446">
    <property type="component" value="Unassembled WGS sequence"/>
</dbReference>
<dbReference type="GO" id="GO:0008168">
    <property type="term" value="F:methyltransferase activity"/>
    <property type="evidence" value="ECO:0007669"/>
    <property type="project" value="UniProtKB-KW"/>
</dbReference>
<keyword evidence="1" id="KW-0489">Methyltransferase</keyword>
<organism evidence="1 2">
    <name type="scientific">Undibacterium nitidum</name>
    <dbReference type="NCBI Taxonomy" id="2762298"/>
    <lineage>
        <taxon>Bacteria</taxon>
        <taxon>Pseudomonadati</taxon>
        <taxon>Pseudomonadota</taxon>
        <taxon>Betaproteobacteria</taxon>
        <taxon>Burkholderiales</taxon>
        <taxon>Oxalobacteraceae</taxon>
        <taxon>Undibacterium</taxon>
    </lineage>
</organism>
<dbReference type="SUPFAM" id="SSF53335">
    <property type="entry name" value="S-adenosyl-L-methionine-dependent methyltransferases"/>
    <property type="match status" value="1"/>
</dbReference>
<dbReference type="EMBL" id="JACOFZ010000008">
    <property type="protein sequence ID" value="MBC3882923.1"/>
    <property type="molecule type" value="Genomic_DNA"/>
</dbReference>
<gene>
    <name evidence="1" type="ORF">H8K36_16140</name>
</gene>
<sequence>MSILSLVLRNIFSKPKESPKSDNTFVVTPFHEQELIEHTKIVHDAFPGPSYYEWLQWFHHFVKPNLYLEIGIETGKALAFANPPTLAIGVDPNYKISHNFKAATKLYKLPSDSFFSDVDLNEAFDHQKIDMAFIDGLHTFDQALMDFINVERNAHRDTIVLFHDVIPVIPETANRERSTYFWVGDTWKVLIVLKKYRPDLKLMAIPTLHSGLGVASRLDPSSNILFDNYDEIVAEAMSYQLSDYLPTLRTTINTSENDFEKVALALNS</sequence>
<name>A0A923HS20_9BURK</name>
<dbReference type="Pfam" id="PF13578">
    <property type="entry name" value="Methyltransf_24"/>
    <property type="match status" value="1"/>
</dbReference>
<dbReference type="AlphaFoldDB" id="A0A923HS20"/>
<accession>A0A923HS20</accession>
<dbReference type="InterPro" id="IPR029063">
    <property type="entry name" value="SAM-dependent_MTases_sf"/>
</dbReference>
<keyword evidence="2" id="KW-1185">Reference proteome</keyword>
<comment type="caution">
    <text evidence="1">The sequence shown here is derived from an EMBL/GenBank/DDBJ whole genome shotgun (WGS) entry which is preliminary data.</text>
</comment>
<reference evidence="1" key="1">
    <citation type="submission" date="2020-08" db="EMBL/GenBank/DDBJ databases">
        <title>Novel species isolated from subtropical streams in China.</title>
        <authorList>
            <person name="Lu H."/>
        </authorList>
    </citation>
    <scope>NUCLEOTIDE SEQUENCE</scope>
    <source>
        <strain evidence="1">LX22W</strain>
    </source>
</reference>
<evidence type="ECO:0000313" key="1">
    <source>
        <dbReference type="EMBL" id="MBC3882923.1"/>
    </source>
</evidence>